<evidence type="ECO:0000313" key="2">
    <source>
        <dbReference type="EMBL" id="MFA9948805.1"/>
    </source>
</evidence>
<dbReference type="InterPro" id="IPR003474">
    <property type="entry name" value="Glcn_transporter"/>
</dbReference>
<feature type="transmembrane region" description="Helical" evidence="1">
    <location>
        <begin position="372"/>
        <end position="390"/>
    </location>
</feature>
<feature type="transmembrane region" description="Helical" evidence="1">
    <location>
        <begin position="189"/>
        <end position="207"/>
    </location>
</feature>
<keyword evidence="1" id="KW-1133">Transmembrane helix</keyword>
<dbReference type="NCBIfam" id="TIGR00791">
    <property type="entry name" value="gntP"/>
    <property type="match status" value="1"/>
</dbReference>
<feature type="transmembrane region" description="Helical" evidence="1">
    <location>
        <begin position="219"/>
        <end position="246"/>
    </location>
</feature>
<reference evidence="3" key="1">
    <citation type="submission" date="2024-06" db="EMBL/GenBank/DDBJ databases">
        <title>Radixoralia hellwigii gen. nov., sp nov., isolated from a root canal in the human oral cavity.</title>
        <authorList>
            <person name="Bartsch S."/>
            <person name="Wittmer A."/>
            <person name="Schulz A.-K."/>
            <person name="Neumann-Schaal M."/>
            <person name="Wolf J."/>
            <person name="Gronow S."/>
            <person name="Tennert C."/>
            <person name="Haecker G."/>
            <person name="Cieplik F."/>
            <person name="Al-Ahmad A."/>
        </authorList>
    </citation>
    <scope>NUCLEOTIDE SEQUENCE [LARGE SCALE GENOMIC DNA]</scope>
    <source>
        <strain evidence="3">Wk13</strain>
    </source>
</reference>
<feature type="transmembrane region" description="Helical" evidence="1">
    <location>
        <begin position="326"/>
        <end position="352"/>
    </location>
</feature>
<dbReference type="RefSeq" id="WP_418889978.1">
    <property type="nucleotide sequence ID" value="NZ_JBEUWX010000001.1"/>
</dbReference>
<feature type="transmembrane region" description="Helical" evidence="1">
    <location>
        <begin position="152"/>
        <end position="177"/>
    </location>
</feature>
<gene>
    <name evidence="2" type="ORF">ABCS64_00435</name>
</gene>
<feature type="transmembrane region" description="Helical" evidence="1">
    <location>
        <begin position="111"/>
        <end position="131"/>
    </location>
</feature>
<feature type="transmembrane region" description="Helical" evidence="1">
    <location>
        <begin position="520"/>
        <end position="538"/>
    </location>
</feature>
<feature type="transmembrane region" description="Helical" evidence="1">
    <location>
        <begin position="285"/>
        <end position="305"/>
    </location>
</feature>
<accession>A0ABV4UAJ7</accession>
<name>A0ABV4UAJ7_9RHOO</name>
<sequence length="546" mass="57689">MGNAGVACSPHWRLVAVPIDLFRRQPANDFLTYNLTEEPDMETDTANTLFGLPMPIVGLIIAVFVLIYLVLRTRVHAFIAMLIASAIAGMLGGLSATDTVNAITKGFGNTLGSIGIVIGLGVMMGRILEVSGAAEQMAYSFIRFLGKKKEEWALAITGYIVSIPIFVDSAFVVLYPVAKALSKSSKRSLLTLGVALAGGLVVTHHTVPPTPGPLGVAGIFGVDLGAMLLSGMIFAVPCVIGMVLYAQWLDRRYPDFNAEAFGEAAMPETSANDPDLPQGKPLPSLFLSMLPIVLPIALIFIKAIVDMGAGYFIEGGDALKLFKTGACYQTIAFVGHPVVALALSVLVAVYTLMPRANAHDTAMRLEEGVTSAGIILLVTGAGGALGAILRDSGAGKQLAEQIAQHLPFSPIMIPFIVATLMRFIQGSGTVAMIAGASISMPILSEIEGINMLMAANAATMGSLFCGYFNDSLFWVVNRMMGIAEVKKQMIVWSVPTTIAWGIGGACVALANFVFGQGGKLIDPLLPLVILALVMAYVLHMNRQIAE</sequence>
<comment type="caution">
    <text evidence="2">The sequence shown here is derived from an EMBL/GenBank/DDBJ whole genome shotgun (WGS) entry which is preliminary data.</text>
</comment>
<dbReference type="Pfam" id="PF02447">
    <property type="entry name" value="GntP_permease"/>
    <property type="match status" value="1"/>
</dbReference>
<keyword evidence="1" id="KW-0812">Transmembrane</keyword>
<dbReference type="Proteomes" id="UP001574673">
    <property type="component" value="Unassembled WGS sequence"/>
</dbReference>
<feature type="transmembrane region" description="Helical" evidence="1">
    <location>
        <begin position="448"/>
        <end position="468"/>
    </location>
</feature>
<feature type="transmembrane region" description="Helical" evidence="1">
    <location>
        <begin position="489"/>
        <end position="514"/>
    </location>
</feature>
<feature type="transmembrane region" description="Helical" evidence="1">
    <location>
        <begin position="78"/>
        <end position="96"/>
    </location>
</feature>
<feature type="transmembrane region" description="Helical" evidence="1">
    <location>
        <begin position="49"/>
        <end position="71"/>
    </location>
</feature>
<dbReference type="EMBL" id="JBEUWX010000001">
    <property type="protein sequence ID" value="MFA9948805.1"/>
    <property type="molecule type" value="Genomic_DNA"/>
</dbReference>
<dbReference type="PANTHER" id="PTHR30354">
    <property type="entry name" value="GNT FAMILY GLUCONATE TRANSPORTER"/>
    <property type="match status" value="1"/>
</dbReference>
<feature type="transmembrane region" description="Helical" evidence="1">
    <location>
        <begin position="411"/>
        <end position="436"/>
    </location>
</feature>
<evidence type="ECO:0000313" key="3">
    <source>
        <dbReference type="Proteomes" id="UP001574673"/>
    </source>
</evidence>
<dbReference type="PANTHER" id="PTHR30354:SF11">
    <property type="entry name" value="PERMEASE"/>
    <property type="match status" value="1"/>
</dbReference>
<evidence type="ECO:0000256" key="1">
    <source>
        <dbReference type="SAM" id="Phobius"/>
    </source>
</evidence>
<organism evidence="2 3">
    <name type="scientific">Dentiradicibacter hellwigii</name>
    <dbReference type="NCBI Taxonomy" id="3149053"/>
    <lineage>
        <taxon>Bacteria</taxon>
        <taxon>Pseudomonadati</taxon>
        <taxon>Pseudomonadota</taxon>
        <taxon>Betaproteobacteria</taxon>
        <taxon>Rhodocyclales</taxon>
        <taxon>Rhodocyclaceae</taxon>
        <taxon>Dentiradicibacter</taxon>
    </lineage>
</organism>
<protein>
    <submittedName>
        <fullName evidence="2">Gluconate:H+ symporter</fullName>
    </submittedName>
</protein>
<keyword evidence="3" id="KW-1185">Reference proteome</keyword>
<keyword evidence="1" id="KW-0472">Membrane</keyword>
<proteinExistence type="predicted"/>